<dbReference type="CDD" id="cd10448">
    <property type="entry name" value="GIY-YIG_unchar_3"/>
    <property type="match status" value="1"/>
</dbReference>
<dbReference type="InterPro" id="IPR000305">
    <property type="entry name" value="GIY-YIG_endonuc"/>
</dbReference>
<sequence>MRKSYVYILTNKNKKVLYTGVTSNLINRVFQHKTKYYRGSFSARYNCDRLVFYLEFENIVEAINFEKKIKAGNRARKENLINDQNPEWVDLAEDWILPI</sequence>
<dbReference type="EMBL" id="JAJSON010000025">
    <property type="protein sequence ID" value="MCG9972743.1"/>
    <property type="molecule type" value="Genomic_DNA"/>
</dbReference>
<dbReference type="PANTHER" id="PTHR34477:SF5">
    <property type="entry name" value="BSL5627 PROTEIN"/>
    <property type="match status" value="1"/>
</dbReference>
<evidence type="ECO:0000313" key="4">
    <source>
        <dbReference type="Proteomes" id="UP001139344"/>
    </source>
</evidence>
<dbReference type="Pfam" id="PF01541">
    <property type="entry name" value="GIY-YIG"/>
    <property type="match status" value="1"/>
</dbReference>
<keyword evidence="4" id="KW-1185">Reference proteome</keyword>
<evidence type="ECO:0000313" key="3">
    <source>
        <dbReference type="EMBL" id="MCG9972743.1"/>
    </source>
</evidence>
<dbReference type="PANTHER" id="PTHR34477">
    <property type="entry name" value="UPF0213 PROTEIN YHBQ"/>
    <property type="match status" value="1"/>
</dbReference>
<name>A0A9X1UYQ8_9FLAO</name>
<dbReference type="Gene3D" id="3.40.1440.10">
    <property type="entry name" value="GIY-YIG endonuclease"/>
    <property type="match status" value="1"/>
</dbReference>
<protein>
    <submittedName>
        <fullName evidence="3">GIY-YIG nuclease family protein</fullName>
    </submittedName>
</protein>
<feature type="domain" description="GIY-YIG" evidence="2">
    <location>
        <begin position="2"/>
        <end position="79"/>
    </location>
</feature>
<accession>A0A9X1UYQ8</accession>
<dbReference type="PROSITE" id="PS50164">
    <property type="entry name" value="GIY_YIG"/>
    <property type="match status" value="1"/>
</dbReference>
<organism evidence="3 4">
    <name type="scientific">Christiangramia crocea</name>
    <dbReference type="NCBI Taxonomy" id="2904124"/>
    <lineage>
        <taxon>Bacteria</taxon>
        <taxon>Pseudomonadati</taxon>
        <taxon>Bacteroidota</taxon>
        <taxon>Flavobacteriia</taxon>
        <taxon>Flavobacteriales</taxon>
        <taxon>Flavobacteriaceae</taxon>
        <taxon>Christiangramia</taxon>
    </lineage>
</organism>
<dbReference type="InterPro" id="IPR050190">
    <property type="entry name" value="UPF0213_domain"/>
</dbReference>
<proteinExistence type="inferred from homology"/>
<dbReference type="InterPro" id="IPR035901">
    <property type="entry name" value="GIY-YIG_endonuc_sf"/>
</dbReference>
<evidence type="ECO:0000256" key="1">
    <source>
        <dbReference type="ARBA" id="ARBA00007435"/>
    </source>
</evidence>
<comment type="caution">
    <text evidence="3">The sequence shown here is derived from an EMBL/GenBank/DDBJ whole genome shotgun (WGS) entry which is preliminary data.</text>
</comment>
<dbReference type="SUPFAM" id="SSF82771">
    <property type="entry name" value="GIY-YIG endonuclease"/>
    <property type="match status" value="1"/>
</dbReference>
<gene>
    <name evidence="3" type="ORF">LU635_13925</name>
</gene>
<dbReference type="RefSeq" id="WP_240100100.1">
    <property type="nucleotide sequence ID" value="NZ_JAJSON010000025.1"/>
</dbReference>
<dbReference type="AlphaFoldDB" id="A0A9X1UYQ8"/>
<comment type="similarity">
    <text evidence="1">Belongs to the UPF0213 family.</text>
</comment>
<dbReference type="Proteomes" id="UP001139344">
    <property type="component" value="Unassembled WGS sequence"/>
</dbReference>
<reference evidence="3" key="1">
    <citation type="submission" date="2021-12" db="EMBL/GenBank/DDBJ databases">
        <title>Description of Gramella crocea sp. nov., a new bacterium isolated from activated sludge.</title>
        <authorList>
            <person name="Zhang X."/>
        </authorList>
    </citation>
    <scope>NUCLEOTIDE SEQUENCE</scope>
    <source>
        <strain evidence="3">YB25</strain>
    </source>
</reference>
<evidence type="ECO:0000259" key="2">
    <source>
        <dbReference type="PROSITE" id="PS50164"/>
    </source>
</evidence>